<dbReference type="EMBL" id="CAJOBG010033188">
    <property type="protein sequence ID" value="CAF4363440.1"/>
    <property type="molecule type" value="Genomic_DNA"/>
</dbReference>
<dbReference type="Proteomes" id="UP000663856">
    <property type="component" value="Unassembled WGS sequence"/>
</dbReference>
<dbReference type="EMBL" id="CAJNRF010008751">
    <property type="protein sequence ID" value="CAF2104438.1"/>
    <property type="molecule type" value="Genomic_DNA"/>
</dbReference>
<evidence type="ECO:0000313" key="3">
    <source>
        <dbReference type="Proteomes" id="UP000663866"/>
    </source>
</evidence>
<dbReference type="AlphaFoldDB" id="A0A820LWR7"/>
<accession>A0A820LWR7</accession>
<evidence type="ECO:0000313" key="2">
    <source>
        <dbReference type="EMBL" id="CAF4363440.1"/>
    </source>
</evidence>
<gene>
    <name evidence="2" type="ORF">OVN521_LOCUS33249</name>
    <name evidence="1" type="ORF">WKI299_LOCUS20947</name>
</gene>
<evidence type="ECO:0000313" key="1">
    <source>
        <dbReference type="EMBL" id="CAF2104438.1"/>
    </source>
</evidence>
<comment type="caution">
    <text evidence="2">The sequence shown here is derived from an EMBL/GenBank/DDBJ whole genome shotgun (WGS) entry which is preliminary data.</text>
</comment>
<dbReference type="Proteomes" id="UP000663866">
    <property type="component" value="Unassembled WGS sequence"/>
</dbReference>
<keyword evidence="3" id="KW-1185">Reference proteome</keyword>
<protein>
    <submittedName>
        <fullName evidence="2">Uncharacterized protein</fullName>
    </submittedName>
</protein>
<name>A0A820LWR7_9BILA</name>
<sequence length="19" mass="2200">MDRPIDRTKFVIPPAAERS</sequence>
<proteinExistence type="predicted"/>
<organism evidence="2 3">
    <name type="scientific">Rotaria magnacalcarata</name>
    <dbReference type="NCBI Taxonomy" id="392030"/>
    <lineage>
        <taxon>Eukaryota</taxon>
        <taxon>Metazoa</taxon>
        <taxon>Spiralia</taxon>
        <taxon>Gnathifera</taxon>
        <taxon>Rotifera</taxon>
        <taxon>Eurotatoria</taxon>
        <taxon>Bdelloidea</taxon>
        <taxon>Philodinida</taxon>
        <taxon>Philodinidae</taxon>
        <taxon>Rotaria</taxon>
    </lineage>
</organism>
<reference evidence="2" key="1">
    <citation type="submission" date="2021-02" db="EMBL/GenBank/DDBJ databases">
        <authorList>
            <person name="Nowell W R."/>
        </authorList>
    </citation>
    <scope>NUCLEOTIDE SEQUENCE</scope>
</reference>
<feature type="non-terminal residue" evidence="2">
    <location>
        <position position="19"/>
    </location>
</feature>